<protein>
    <recommendedName>
        <fullName evidence="10">Dolichyl-diphosphooligosaccharide--protein glycosyltransferase subunit 1</fullName>
    </recommendedName>
</protein>
<evidence type="ECO:0000256" key="6">
    <source>
        <dbReference type="ARBA" id="ARBA00022729"/>
    </source>
</evidence>
<evidence type="ECO:0000256" key="7">
    <source>
        <dbReference type="ARBA" id="ARBA00022824"/>
    </source>
</evidence>
<evidence type="ECO:0000256" key="8">
    <source>
        <dbReference type="ARBA" id="ARBA00022989"/>
    </source>
</evidence>
<dbReference type="OrthoDB" id="310030at2759"/>
<name>A0A9P8AH80_9ASCO</name>
<dbReference type="PANTHER" id="PTHR21049:SF0">
    <property type="entry name" value="DOLICHYL-DIPHOSPHOOLIGOSACCHARIDE--PROTEIN GLYCOSYLTRANSFERASE SUBUNIT 1"/>
    <property type="match status" value="1"/>
</dbReference>
<dbReference type="Pfam" id="PF04597">
    <property type="entry name" value="Ribophorin_I"/>
    <property type="match status" value="1"/>
</dbReference>
<evidence type="ECO:0000256" key="9">
    <source>
        <dbReference type="ARBA" id="ARBA00023136"/>
    </source>
</evidence>
<comment type="pathway">
    <text evidence="3 10">Protein modification; protein glycosylation.</text>
</comment>
<dbReference type="EMBL" id="JAHMUF010000014">
    <property type="protein sequence ID" value="KAG7193046.1"/>
    <property type="molecule type" value="Genomic_DNA"/>
</dbReference>
<feature type="transmembrane region" description="Helical" evidence="10">
    <location>
        <begin position="453"/>
        <end position="477"/>
    </location>
</feature>
<gene>
    <name evidence="11" type="primary">OST1</name>
    <name evidence="11" type="ORF">KQ657_001161</name>
</gene>
<feature type="signal peptide" evidence="10">
    <location>
        <begin position="1"/>
        <end position="20"/>
    </location>
</feature>
<comment type="subcellular location">
    <subcellularLocation>
        <location evidence="2 10">Endoplasmic reticulum membrane</location>
        <topology evidence="2 10">Single-pass type I membrane protein</topology>
    </subcellularLocation>
</comment>
<evidence type="ECO:0000256" key="5">
    <source>
        <dbReference type="ARBA" id="ARBA00022692"/>
    </source>
</evidence>
<evidence type="ECO:0000313" key="11">
    <source>
        <dbReference type="EMBL" id="KAG7193046.1"/>
    </source>
</evidence>
<reference evidence="11" key="1">
    <citation type="submission" date="2021-03" db="EMBL/GenBank/DDBJ databases">
        <authorList>
            <person name="Palmer J.M."/>
        </authorList>
    </citation>
    <scope>NUCLEOTIDE SEQUENCE</scope>
    <source>
        <strain evidence="11">ARV_011</strain>
    </source>
</reference>
<comment type="subunit">
    <text evidence="10">Component of the oligosaccharyltransferase (OST) complex.</text>
</comment>
<sequence length="487" mass="55266">MMFVGWVSLVISFVALFAVALDVDPDSWFNEQYTRTVELSKSYVRESVLLNIKNTASAPQDTYYFHLSDGLDFIKDLSLISAILVKNRNAVDIVPVIESEEDSSSASNKLFKITLPYPVSPQSSVDINVQYNYMNSVRPFPEKIELSDVQKLLIKTNKFPYSLYATKNYQLAFGGVGKSEEMNLNLSNDSVVTKDLPSLEGRVENNMLVYGPLLSVVGPKTIFPMGLLYTHSKAIAKVTKLDRSVWIPGLDVIQLPVEEYFELTNDGAALASGFSRIDFMKGRYGQNKNHFSLLQLEFPFTDSNSYSDYYYTDLVGKVDTHQIIQKHLVIQPRYPMFGGWKYNFTLGWNQLVVNSIRRVIDEEDTYVMAFPIVNGLQDVTYDKVYLSFYLPEGAEFVNVSSPIPFENMEVSSDLSYFDVAKGHTKITLTYTNVIDAMTKLDVFIQYKYSSKSFIWKILKISGFIFTALTSYFILGSLDLSVDDKSKK</sequence>
<dbReference type="PANTHER" id="PTHR21049">
    <property type="entry name" value="RIBOPHORIN I"/>
    <property type="match status" value="1"/>
</dbReference>
<keyword evidence="6 10" id="KW-0732">Signal</keyword>
<dbReference type="AlphaFoldDB" id="A0A9P8AH80"/>
<dbReference type="Proteomes" id="UP000790833">
    <property type="component" value="Unassembled WGS sequence"/>
</dbReference>
<feature type="chain" id="PRO_5040539234" description="Dolichyl-diphosphooligosaccharide--protein glycosyltransferase subunit 1" evidence="10">
    <location>
        <begin position="21"/>
        <end position="487"/>
    </location>
</feature>
<comment type="similarity">
    <text evidence="4 10">Belongs to the OST1 family.</text>
</comment>
<keyword evidence="12" id="KW-1185">Reference proteome</keyword>
<dbReference type="GO" id="GO:0008250">
    <property type="term" value="C:oligosaccharyltransferase complex"/>
    <property type="evidence" value="ECO:0007669"/>
    <property type="project" value="UniProtKB-UniRule"/>
</dbReference>
<dbReference type="GO" id="GO:0018279">
    <property type="term" value="P:protein N-linked glycosylation via asparagine"/>
    <property type="evidence" value="ECO:0007669"/>
    <property type="project" value="TreeGrafter"/>
</dbReference>
<dbReference type="InterPro" id="IPR007676">
    <property type="entry name" value="Ribophorin_I"/>
</dbReference>
<keyword evidence="9 10" id="KW-0472">Membrane</keyword>
<evidence type="ECO:0000256" key="3">
    <source>
        <dbReference type="ARBA" id="ARBA00004922"/>
    </source>
</evidence>
<keyword evidence="8 10" id="KW-1133">Transmembrane helix</keyword>
<organism evidence="11 12">
    <name type="scientific">Scheffersomyces spartinae</name>
    <dbReference type="NCBI Taxonomy" id="45513"/>
    <lineage>
        <taxon>Eukaryota</taxon>
        <taxon>Fungi</taxon>
        <taxon>Dikarya</taxon>
        <taxon>Ascomycota</taxon>
        <taxon>Saccharomycotina</taxon>
        <taxon>Pichiomycetes</taxon>
        <taxon>Debaryomycetaceae</taxon>
        <taxon>Scheffersomyces</taxon>
    </lineage>
</organism>
<evidence type="ECO:0000256" key="2">
    <source>
        <dbReference type="ARBA" id="ARBA00004115"/>
    </source>
</evidence>
<keyword evidence="5 10" id="KW-0812">Transmembrane</keyword>
<evidence type="ECO:0000256" key="1">
    <source>
        <dbReference type="ARBA" id="ARBA00002791"/>
    </source>
</evidence>
<dbReference type="GeneID" id="66114535"/>
<proteinExistence type="inferred from homology"/>
<evidence type="ECO:0000256" key="10">
    <source>
        <dbReference type="RuleBase" id="RU361143"/>
    </source>
</evidence>
<accession>A0A9P8AH80</accession>
<evidence type="ECO:0000256" key="4">
    <source>
        <dbReference type="ARBA" id="ARBA00008905"/>
    </source>
</evidence>
<dbReference type="RefSeq" id="XP_043048595.1">
    <property type="nucleotide sequence ID" value="XM_043191963.1"/>
</dbReference>
<comment type="caution">
    <text evidence="11">The sequence shown here is derived from an EMBL/GenBank/DDBJ whole genome shotgun (WGS) entry which is preliminary data.</text>
</comment>
<comment type="function">
    <text evidence="1 10">Subunit of the oligosaccharyl transferase (OST) complex that catalyzes the initial transfer of a defined glycan (Glc(3)Man(9)GlcNAc(2) in eukaryotes) from the lipid carrier dolichol-pyrophosphate to an asparagine residue within an Asn-X-Ser/Thr consensus motif in nascent polypeptide chains, the first step in protein N-glycosylation. N-glycosylation occurs cotranslationally and the complex associates with the Sec61 complex at the channel-forming translocon complex that mediates protein translocation across the endoplasmic reticulum (ER). All subunits are required for a maximal enzyme activity.</text>
</comment>
<evidence type="ECO:0000313" key="12">
    <source>
        <dbReference type="Proteomes" id="UP000790833"/>
    </source>
</evidence>
<keyword evidence="7 10" id="KW-0256">Endoplasmic reticulum</keyword>